<dbReference type="InterPro" id="IPR010851">
    <property type="entry name" value="DEFL"/>
</dbReference>
<dbReference type="AlphaFoldDB" id="A0AAV6Y2T6"/>
<dbReference type="GO" id="GO:0031640">
    <property type="term" value="P:killing of cells of another organism"/>
    <property type="evidence" value="ECO:0007669"/>
    <property type="project" value="UniProtKB-KW"/>
</dbReference>
<accession>A0AAV6Y2T6</accession>
<feature type="chain" id="PRO_5043664080" evidence="6">
    <location>
        <begin position="27"/>
        <end position="80"/>
    </location>
</feature>
<name>A0AAV6Y2T6_9LAMI</name>
<evidence type="ECO:0000256" key="4">
    <source>
        <dbReference type="ARBA" id="ARBA00022821"/>
    </source>
</evidence>
<dbReference type="Proteomes" id="UP000826271">
    <property type="component" value="Unassembled WGS sequence"/>
</dbReference>
<evidence type="ECO:0000256" key="2">
    <source>
        <dbReference type="ARBA" id="ARBA00022529"/>
    </source>
</evidence>
<dbReference type="Pfam" id="PF25052">
    <property type="entry name" value="AtDEF-like"/>
    <property type="match status" value="1"/>
</dbReference>
<protein>
    <submittedName>
        <fullName evidence="7">Uncharacterized protein</fullName>
    </submittedName>
</protein>
<evidence type="ECO:0000313" key="8">
    <source>
        <dbReference type="Proteomes" id="UP000826271"/>
    </source>
</evidence>
<evidence type="ECO:0000256" key="5">
    <source>
        <dbReference type="ARBA" id="ARBA00023157"/>
    </source>
</evidence>
<evidence type="ECO:0000256" key="1">
    <source>
        <dbReference type="ARBA" id="ARBA00006722"/>
    </source>
</evidence>
<reference evidence="7" key="1">
    <citation type="submission" date="2019-10" db="EMBL/GenBank/DDBJ databases">
        <authorList>
            <person name="Zhang R."/>
            <person name="Pan Y."/>
            <person name="Wang J."/>
            <person name="Ma R."/>
            <person name="Yu S."/>
        </authorList>
    </citation>
    <scope>NUCLEOTIDE SEQUENCE</scope>
    <source>
        <strain evidence="7">LA-IB0</strain>
        <tissue evidence="7">Leaf</tissue>
    </source>
</reference>
<dbReference type="EMBL" id="WHWC01000002">
    <property type="protein sequence ID" value="KAG8389114.1"/>
    <property type="molecule type" value="Genomic_DNA"/>
</dbReference>
<sequence>MESKKYTSIFFIGVFFFALLLSSATATGNEKEIWIYQGACSKYPDCNKHCIDTGFSNLGGKCVHQTTEKGSPLICVCVAQ</sequence>
<dbReference type="Gene3D" id="3.30.30.10">
    <property type="entry name" value="Knottin, scorpion toxin-like"/>
    <property type="match status" value="1"/>
</dbReference>
<proteinExistence type="inferred from homology"/>
<organism evidence="7 8">
    <name type="scientific">Buddleja alternifolia</name>
    <dbReference type="NCBI Taxonomy" id="168488"/>
    <lineage>
        <taxon>Eukaryota</taxon>
        <taxon>Viridiplantae</taxon>
        <taxon>Streptophyta</taxon>
        <taxon>Embryophyta</taxon>
        <taxon>Tracheophyta</taxon>
        <taxon>Spermatophyta</taxon>
        <taxon>Magnoliopsida</taxon>
        <taxon>eudicotyledons</taxon>
        <taxon>Gunneridae</taxon>
        <taxon>Pentapetalae</taxon>
        <taxon>asterids</taxon>
        <taxon>lamiids</taxon>
        <taxon>Lamiales</taxon>
        <taxon>Scrophulariaceae</taxon>
        <taxon>Buddlejeae</taxon>
        <taxon>Buddleja</taxon>
    </lineage>
</organism>
<keyword evidence="2" id="KW-0929">Antimicrobial</keyword>
<dbReference type="InterPro" id="IPR036574">
    <property type="entry name" value="Scorpion_toxin-like_sf"/>
</dbReference>
<evidence type="ECO:0000256" key="6">
    <source>
        <dbReference type="SAM" id="SignalP"/>
    </source>
</evidence>
<gene>
    <name evidence="7" type="ORF">BUALT_Bualt02G0195600</name>
</gene>
<keyword evidence="3" id="KW-0295">Fungicide</keyword>
<comment type="similarity">
    <text evidence="1">Belongs to the DEFL family.</text>
</comment>
<feature type="signal peptide" evidence="6">
    <location>
        <begin position="1"/>
        <end position="26"/>
    </location>
</feature>
<evidence type="ECO:0000256" key="3">
    <source>
        <dbReference type="ARBA" id="ARBA00022577"/>
    </source>
</evidence>
<keyword evidence="5" id="KW-1015">Disulfide bond</keyword>
<keyword evidence="4" id="KW-0611">Plant defense</keyword>
<keyword evidence="8" id="KW-1185">Reference proteome</keyword>
<dbReference type="GO" id="GO:0050832">
    <property type="term" value="P:defense response to fungus"/>
    <property type="evidence" value="ECO:0007669"/>
    <property type="project" value="UniProtKB-KW"/>
</dbReference>
<comment type="caution">
    <text evidence="7">The sequence shown here is derived from an EMBL/GenBank/DDBJ whole genome shotgun (WGS) entry which is preliminary data.</text>
</comment>
<evidence type="ECO:0000313" key="7">
    <source>
        <dbReference type="EMBL" id="KAG8389114.1"/>
    </source>
</evidence>
<keyword evidence="6" id="KW-0732">Signal</keyword>